<evidence type="ECO:0000313" key="5">
    <source>
        <dbReference type="Proteomes" id="UP000019442"/>
    </source>
</evidence>
<keyword evidence="1 4" id="KW-0808">Transferase</keyword>
<proteinExistence type="predicted"/>
<feature type="domain" description="Glycosyl transferase family 1" evidence="2">
    <location>
        <begin position="480"/>
        <end position="631"/>
    </location>
</feature>
<evidence type="ECO:0000259" key="2">
    <source>
        <dbReference type="Pfam" id="PF00534"/>
    </source>
</evidence>
<dbReference type="KEGG" id="hhc:M911_12085"/>
<dbReference type="GO" id="GO:0032259">
    <property type="term" value="P:methylation"/>
    <property type="evidence" value="ECO:0007669"/>
    <property type="project" value="UniProtKB-KW"/>
</dbReference>
<dbReference type="Pfam" id="PF00534">
    <property type="entry name" value="Glycos_transf_1"/>
    <property type="match status" value="1"/>
</dbReference>
<organism evidence="4 5">
    <name type="scientific">Ectothiorhodospira haloalkaliphila</name>
    <dbReference type="NCBI Taxonomy" id="421628"/>
    <lineage>
        <taxon>Bacteria</taxon>
        <taxon>Pseudomonadati</taxon>
        <taxon>Pseudomonadota</taxon>
        <taxon>Gammaproteobacteria</taxon>
        <taxon>Chromatiales</taxon>
        <taxon>Ectothiorhodospiraceae</taxon>
        <taxon>Ectothiorhodospira</taxon>
    </lineage>
</organism>
<dbReference type="InterPro" id="IPR006342">
    <property type="entry name" value="FkbM_mtfrase"/>
</dbReference>
<dbReference type="PANTHER" id="PTHR46401">
    <property type="entry name" value="GLYCOSYLTRANSFERASE WBBK-RELATED"/>
    <property type="match status" value="1"/>
</dbReference>
<dbReference type="GO" id="GO:0016757">
    <property type="term" value="F:glycosyltransferase activity"/>
    <property type="evidence" value="ECO:0007669"/>
    <property type="project" value="InterPro"/>
</dbReference>
<sequence length="659" mass="73593">MKFISYAENFEDVMLWRALKGIESGFYIDIGAAWPEQDSVTHAFYQRGWRGINVEPNPALHEQLIQQRPRDVNLKMAVADAEQTGQIHVIPHTGLSSLDASIVCLHEQAGYVADTHPAKCITLKALWQQYVPPGQSVHFLKVDVEGLETAVLKGHDWACLRPWIVIVEATVPLSQTECHESWESILMDADYQFVYADGLNRFYVAGEHAQLGEHFTYPPNVFDGFIRRTEFEAHARAIRSENQAWAAHGELQALHQSRSWKLTAPLRALVERVRHARNGRQSDSAPLSPGSLKAAFARALSREPSPDDLDVGSLPAHYQPEWNWFDGEAYETLRVGELTLHFHLGALRDRRGLGRHARELLYELRRLCSSSGPDQTSPAAMEYYVFSTLHWCPESLPRPSAVMIHDVTPLLMSERFGHCAQRFEGDFQRVIAQADRLLTVSESSSKDIQARLPESRPPVEVVANGVTVMAGEARPPVLLPDRPYFVFLGTCDLHKNLDVLFEALSLSDGLIHLVLIGPTEGFVEKLKQAPLAQDHVTIAGRLNDQEAAWLIKRSVAMVFPSLYEGFGLPPLEAALLGVPSICSRRPAMVDVLAGSAIFCEPDSPYQWLMAMHELMKNPGRRNALGEKAFKRASDFTWSAAAQRLVALLKSSTHGPHEAP</sequence>
<reference evidence="5" key="2">
    <citation type="submission" date="2014-02" db="EMBL/GenBank/DDBJ databases">
        <title>Draft Genome Sequence of extremely halophilic bacteria Halorhodospira halochloris.</title>
        <authorList>
            <person name="Singh K.S."/>
        </authorList>
    </citation>
    <scope>NUCLEOTIDE SEQUENCE [LARGE SCALE GENOMIC DNA]</scope>
    <source>
        <strain evidence="5">A</strain>
    </source>
</reference>
<dbReference type="NCBIfam" id="TIGR01444">
    <property type="entry name" value="fkbM_fam"/>
    <property type="match status" value="1"/>
</dbReference>
<evidence type="ECO:0000256" key="1">
    <source>
        <dbReference type="ARBA" id="ARBA00022679"/>
    </source>
</evidence>
<dbReference type="AlphaFoldDB" id="W8L7E8"/>
<protein>
    <submittedName>
        <fullName evidence="4">Methyltransferase</fullName>
    </submittedName>
</protein>
<keyword evidence="4" id="KW-0489">Methyltransferase</keyword>
<dbReference type="SUPFAM" id="SSF53756">
    <property type="entry name" value="UDP-Glycosyltransferase/glycogen phosphorylase"/>
    <property type="match status" value="1"/>
</dbReference>
<dbReference type="HOGENOM" id="CLU_416063_0_0_6"/>
<dbReference type="GO" id="GO:0008168">
    <property type="term" value="F:methyltransferase activity"/>
    <property type="evidence" value="ECO:0007669"/>
    <property type="project" value="UniProtKB-KW"/>
</dbReference>
<dbReference type="PATRIC" id="fig|1354791.3.peg.2878"/>
<dbReference type="RefSeq" id="WP_025282262.1">
    <property type="nucleotide sequence ID" value="NZ_CP007268.1"/>
</dbReference>
<dbReference type="InterPro" id="IPR001296">
    <property type="entry name" value="Glyco_trans_1"/>
</dbReference>
<evidence type="ECO:0000313" key="4">
    <source>
        <dbReference type="EMBL" id="AHK79775.1"/>
    </source>
</evidence>
<dbReference type="SUPFAM" id="SSF53335">
    <property type="entry name" value="S-adenosyl-L-methionine-dependent methyltransferases"/>
    <property type="match status" value="1"/>
</dbReference>
<keyword evidence="5" id="KW-1185">Reference proteome</keyword>
<reference evidence="4 5" key="1">
    <citation type="journal article" date="2014" name="J Genomics">
        <title>Draft Genome Sequence of the Extremely Halophilic Phototrophic Purple Sulfur Bacterium Halorhodospira halochloris.</title>
        <authorList>
            <person name="Singh K.S."/>
            <person name="Kirksey J."/>
            <person name="Hoff W.D."/>
            <person name="Deole R."/>
        </authorList>
    </citation>
    <scope>NUCLEOTIDE SEQUENCE [LARGE SCALE GENOMIC DNA]</scope>
    <source>
        <strain evidence="4 5">A</strain>
    </source>
</reference>
<gene>
    <name evidence="4" type="ORF">M911_12085</name>
</gene>
<dbReference type="Pfam" id="PF05050">
    <property type="entry name" value="Methyltransf_21"/>
    <property type="match status" value="1"/>
</dbReference>
<dbReference type="Proteomes" id="UP000019442">
    <property type="component" value="Chromosome"/>
</dbReference>
<evidence type="ECO:0000259" key="3">
    <source>
        <dbReference type="Pfam" id="PF05050"/>
    </source>
</evidence>
<accession>W8L7E8</accession>
<dbReference type="Gene3D" id="3.40.50.2000">
    <property type="entry name" value="Glycogen Phosphorylase B"/>
    <property type="match status" value="2"/>
</dbReference>
<name>W8L7E8_9GAMM</name>
<dbReference type="CDD" id="cd03809">
    <property type="entry name" value="GT4_MtfB-like"/>
    <property type="match status" value="1"/>
</dbReference>
<dbReference type="Gene3D" id="3.40.50.150">
    <property type="entry name" value="Vaccinia Virus protein VP39"/>
    <property type="match status" value="1"/>
</dbReference>
<dbReference type="EMBL" id="CP007268">
    <property type="protein sequence ID" value="AHK79775.1"/>
    <property type="molecule type" value="Genomic_DNA"/>
</dbReference>
<dbReference type="OrthoDB" id="9810122at2"/>
<dbReference type="PANTHER" id="PTHR46401:SF2">
    <property type="entry name" value="GLYCOSYLTRANSFERASE WBBK-RELATED"/>
    <property type="match status" value="1"/>
</dbReference>
<dbReference type="InterPro" id="IPR029063">
    <property type="entry name" value="SAM-dependent_MTases_sf"/>
</dbReference>
<feature type="domain" description="Methyltransferase FkbM" evidence="3">
    <location>
        <begin position="29"/>
        <end position="193"/>
    </location>
</feature>